<comment type="caution">
    <text evidence="1">The sequence shown here is derived from an EMBL/GenBank/DDBJ whole genome shotgun (WGS) entry which is preliminary data.</text>
</comment>
<name>A0A2B7XA71_9EURO</name>
<proteinExistence type="predicted"/>
<evidence type="ECO:0000313" key="1">
    <source>
        <dbReference type="EMBL" id="PGH08544.1"/>
    </source>
</evidence>
<gene>
    <name evidence="1" type="ORF">GX51_01063</name>
</gene>
<accession>A0A2B7XA71</accession>
<dbReference type="AlphaFoldDB" id="A0A2B7XA71"/>
<keyword evidence="2" id="KW-1185">Reference proteome</keyword>
<dbReference type="OrthoDB" id="10332742at2759"/>
<reference evidence="1 2" key="1">
    <citation type="submission" date="2017-10" db="EMBL/GenBank/DDBJ databases">
        <title>Comparative genomics in systemic dimorphic fungi from Ajellomycetaceae.</title>
        <authorList>
            <person name="Munoz J.F."/>
            <person name="Mcewen J.G."/>
            <person name="Clay O.K."/>
            <person name="Cuomo C.A."/>
        </authorList>
    </citation>
    <scope>NUCLEOTIDE SEQUENCE [LARGE SCALE GENOMIC DNA]</scope>
    <source>
        <strain evidence="1 2">UAMH130</strain>
    </source>
</reference>
<sequence length="60" mass="6265">MASKGLLKGRLPSVKLDSVGPVALSLSVLRKASSAMHLFVVTLATSPELDIHSQYAASSK</sequence>
<dbReference type="Proteomes" id="UP000224080">
    <property type="component" value="Unassembled WGS sequence"/>
</dbReference>
<dbReference type="EMBL" id="PDNC01000008">
    <property type="protein sequence ID" value="PGH08544.1"/>
    <property type="molecule type" value="Genomic_DNA"/>
</dbReference>
<evidence type="ECO:0000313" key="2">
    <source>
        <dbReference type="Proteomes" id="UP000224080"/>
    </source>
</evidence>
<organism evidence="1 2">
    <name type="scientific">Blastomyces parvus</name>
    <dbReference type="NCBI Taxonomy" id="2060905"/>
    <lineage>
        <taxon>Eukaryota</taxon>
        <taxon>Fungi</taxon>
        <taxon>Dikarya</taxon>
        <taxon>Ascomycota</taxon>
        <taxon>Pezizomycotina</taxon>
        <taxon>Eurotiomycetes</taxon>
        <taxon>Eurotiomycetidae</taxon>
        <taxon>Onygenales</taxon>
        <taxon>Ajellomycetaceae</taxon>
        <taxon>Blastomyces</taxon>
    </lineage>
</organism>
<protein>
    <submittedName>
        <fullName evidence="1">Uncharacterized protein</fullName>
    </submittedName>
</protein>